<organism evidence="15 16">
    <name type="scientific">Triparma verrucosa</name>
    <dbReference type="NCBI Taxonomy" id="1606542"/>
    <lineage>
        <taxon>Eukaryota</taxon>
        <taxon>Sar</taxon>
        <taxon>Stramenopiles</taxon>
        <taxon>Ochrophyta</taxon>
        <taxon>Bolidophyceae</taxon>
        <taxon>Parmales</taxon>
        <taxon>Triparmaceae</taxon>
        <taxon>Triparma</taxon>
    </lineage>
</organism>
<dbReference type="InterPro" id="IPR006202">
    <property type="entry name" value="Neur_chan_lig-bd"/>
</dbReference>
<keyword evidence="10" id="KW-0407">Ion channel</keyword>
<accession>A0A9W7FBU9</accession>
<dbReference type="InterPro" id="IPR036734">
    <property type="entry name" value="Neur_chan_lig-bd_sf"/>
</dbReference>
<feature type="transmembrane region" description="Helical" evidence="12">
    <location>
        <begin position="285"/>
        <end position="306"/>
    </location>
</feature>
<dbReference type="PRINTS" id="PR00252">
    <property type="entry name" value="NRIONCHANNEL"/>
</dbReference>
<evidence type="ECO:0000313" key="15">
    <source>
        <dbReference type="EMBL" id="GMI09309.1"/>
    </source>
</evidence>
<feature type="transmembrane region" description="Helical" evidence="12">
    <location>
        <begin position="502"/>
        <end position="521"/>
    </location>
</feature>
<feature type="domain" description="Neurotransmitter-gated ion-channel transmembrane" evidence="14">
    <location>
        <begin position="260"/>
        <end position="516"/>
    </location>
</feature>
<keyword evidence="7 12" id="KW-1133">Transmembrane helix</keyword>
<dbReference type="InterPro" id="IPR006029">
    <property type="entry name" value="Neurotrans-gated_channel_TM"/>
</dbReference>
<dbReference type="EMBL" id="BRXX01000396">
    <property type="protein sequence ID" value="GMI09309.1"/>
    <property type="molecule type" value="Genomic_DNA"/>
</dbReference>
<dbReference type="SUPFAM" id="SSF63712">
    <property type="entry name" value="Nicotinic receptor ligand binding domain-like"/>
    <property type="match status" value="1"/>
</dbReference>
<dbReference type="Pfam" id="PF02931">
    <property type="entry name" value="Neur_chan_LBD"/>
    <property type="match status" value="1"/>
</dbReference>
<feature type="domain" description="Neurotransmitter-gated ion-channel ligand-binding" evidence="13">
    <location>
        <begin position="37"/>
        <end position="252"/>
    </location>
</feature>
<keyword evidence="6" id="KW-0732">Signal</keyword>
<dbReference type="PANTHER" id="PTHR18945">
    <property type="entry name" value="NEUROTRANSMITTER GATED ION CHANNEL"/>
    <property type="match status" value="1"/>
</dbReference>
<dbReference type="AlphaFoldDB" id="A0A9W7FBU9"/>
<feature type="transmembrane region" description="Helical" evidence="12">
    <location>
        <begin position="255"/>
        <end position="273"/>
    </location>
</feature>
<evidence type="ECO:0000256" key="10">
    <source>
        <dbReference type="ARBA" id="ARBA00023303"/>
    </source>
</evidence>
<keyword evidence="3" id="KW-0813">Transport</keyword>
<dbReference type="Pfam" id="PF02932">
    <property type="entry name" value="Neur_chan_memb"/>
    <property type="match status" value="1"/>
</dbReference>
<evidence type="ECO:0000256" key="6">
    <source>
        <dbReference type="ARBA" id="ARBA00022729"/>
    </source>
</evidence>
<keyword evidence="4" id="KW-1003">Cell membrane</keyword>
<evidence type="ECO:0000256" key="1">
    <source>
        <dbReference type="ARBA" id="ARBA00004141"/>
    </source>
</evidence>
<dbReference type="Gene3D" id="2.70.170.10">
    <property type="entry name" value="Neurotransmitter-gated ion-channel ligand-binding domain"/>
    <property type="match status" value="1"/>
</dbReference>
<reference evidence="16" key="1">
    <citation type="journal article" date="2023" name="Commun. Biol.">
        <title>Genome analysis of Parmales, the sister group of diatoms, reveals the evolutionary specialization of diatoms from phago-mixotrophs to photoautotrophs.</title>
        <authorList>
            <person name="Ban H."/>
            <person name="Sato S."/>
            <person name="Yoshikawa S."/>
            <person name="Yamada K."/>
            <person name="Nakamura Y."/>
            <person name="Ichinomiya M."/>
            <person name="Sato N."/>
            <person name="Blanc-Mathieu R."/>
            <person name="Endo H."/>
            <person name="Kuwata A."/>
            <person name="Ogata H."/>
        </authorList>
    </citation>
    <scope>NUCLEOTIDE SEQUENCE [LARGE SCALE GENOMIC DNA]</scope>
    <source>
        <strain evidence="16">NIES 3699</strain>
    </source>
</reference>
<evidence type="ECO:0000256" key="8">
    <source>
        <dbReference type="ARBA" id="ARBA00023065"/>
    </source>
</evidence>
<dbReference type="CDD" id="cd18989">
    <property type="entry name" value="LGIC_ECD_cation"/>
    <property type="match status" value="1"/>
</dbReference>
<evidence type="ECO:0000256" key="7">
    <source>
        <dbReference type="ARBA" id="ARBA00022989"/>
    </source>
</evidence>
<dbReference type="Proteomes" id="UP001165160">
    <property type="component" value="Unassembled WGS sequence"/>
</dbReference>
<keyword evidence="9 12" id="KW-0472">Membrane</keyword>
<comment type="caution">
    <text evidence="15">The sequence shown here is derived from an EMBL/GenBank/DDBJ whole genome shotgun (WGS) entry which is preliminary data.</text>
</comment>
<dbReference type="InterPro" id="IPR006028">
    <property type="entry name" value="GABAA/Glycine_rcpt"/>
</dbReference>
<feature type="region of interest" description="Disordered" evidence="11">
    <location>
        <begin position="375"/>
        <end position="418"/>
    </location>
</feature>
<gene>
    <name evidence="15" type="ORF">TrVE_jg5824</name>
</gene>
<name>A0A9W7FBU9_9STRA</name>
<sequence length="522" mass="58718">MILLFALLLPATFAQQVVCPAVWDPSAPYFCTEREVQNEALENGLYNKLIPPVEKFRVPVDVTMGLNVYKLVNLDIQAAQIDLSVWIRLSWTDKRLAWNTSTYNVTQTTYYASNSNEESDIWVPDLEMYNQERSVYECADKQAMVYPSGFVFWSRPCIVSALCSFDELSKMPFDKTSCEMEFGGWSRSGWDVYYIESNPPISFASESTALTTFQEYSLDEGSSTATTVIYTYPCCPNEPWPVLQYNIGFERATNYYVMKIIVPNILFTFLSFAPFWVDVRSGERLSFGITVLLAMVAVDIIAAELLPICPEYLFIEALVGGSILFAFLSLVESCFVVYWYFKNEHEAEENVAVNAINSTAMAIASALHLKGKASKSADESDGVGSETPYTTNTSSTPSRPSTKNDPSDDPGGDVHVDDVHVDDSNTDMFLDCDEGPDVPPTPTAVRPSLTRMGSLRKSFKKSFTNKNAKEKEKENRKVYLGERNLNEANVLTGHRVDRVSRWAFGLLYLLFLIVMFATIPLW</sequence>
<feature type="transmembrane region" description="Helical" evidence="12">
    <location>
        <begin position="312"/>
        <end position="341"/>
    </location>
</feature>
<evidence type="ECO:0000256" key="4">
    <source>
        <dbReference type="ARBA" id="ARBA00022475"/>
    </source>
</evidence>
<dbReference type="InterPro" id="IPR006201">
    <property type="entry name" value="Neur_channel"/>
</dbReference>
<dbReference type="PRINTS" id="PR00253">
    <property type="entry name" value="GABAARECEPTR"/>
</dbReference>
<dbReference type="GO" id="GO:0005230">
    <property type="term" value="F:extracellular ligand-gated monoatomic ion channel activity"/>
    <property type="evidence" value="ECO:0007669"/>
    <property type="project" value="InterPro"/>
</dbReference>
<comment type="subcellular location">
    <subcellularLocation>
        <location evidence="2">Cell membrane</location>
    </subcellularLocation>
    <subcellularLocation>
        <location evidence="1">Membrane</location>
        <topology evidence="1">Multi-pass membrane protein</topology>
    </subcellularLocation>
</comment>
<protein>
    <submittedName>
        <fullName evidence="15">Uncharacterized protein</fullName>
    </submittedName>
</protein>
<dbReference type="InterPro" id="IPR036719">
    <property type="entry name" value="Neuro-gated_channel_TM_sf"/>
</dbReference>
<dbReference type="SUPFAM" id="SSF90112">
    <property type="entry name" value="Neurotransmitter-gated ion-channel transmembrane pore"/>
    <property type="match status" value="1"/>
</dbReference>
<evidence type="ECO:0000259" key="14">
    <source>
        <dbReference type="Pfam" id="PF02932"/>
    </source>
</evidence>
<evidence type="ECO:0000256" key="11">
    <source>
        <dbReference type="SAM" id="MobiDB-lite"/>
    </source>
</evidence>
<keyword evidence="8" id="KW-0406">Ion transport</keyword>
<evidence type="ECO:0000256" key="5">
    <source>
        <dbReference type="ARBA" id="ARBA00022692"/>
    </source>
</evidence>
<dbReference type="GO" id="GO:0004888">
    <property type="term" value="F:transmembrane signaling receptor activity"/>
    <property type="evidence" value="ECO:0007669"/>
    <property type="project" value="InterPro"/>
</dbReference>
<dbReference type="Gene3D" id="1.20.58.390">
    <property type="entry name" value="Neurotransmitter-gated ion-channel transmembrane domain"/>
    <property type="match status" value="1"/>
</dbReference>
<dbReference type="InterPro" id="IPR038050">
    <property type="entry name" value="Neuro_actylchol_rec"/>
</dbReference>
<evidence type="ECO:0000256" key="12">
    <source>
        <dbReference type="SAM" id="Phobius"/>
    </source>
</evidence>
<evidence type="ECO:0000259" key="13">
    <source>
        <dbReference type="Pfam" id="PF02931"/>
    </source>
</evidence>
<evidence type="ECO:0000256" key="2">
    <source>
        <dbReference type="ARBA" id="ARBA00004236"/>
    </source>
</evidence>
<proteinExistence type="predicted"/>
<dbReference type="GO" id="GO:0005886">
    <property type="term" value="C:plasma membrane"/>
    <property type="evidence" value="ECO:0007669"/>
    <property type="project" value="UniProtKB-SubCell"/>
</dbReference>
<keyword evidence="5 12" id="KW-0812">Transmembrane</keyword>
<evidence type="ECO:0000313" key="16">
    <source>
        <dbReference type="Proteomes" id="UP001165160"/>
    </source>
</evidence>
<evidence type="ECO:0000256" key="3">
    <source>
        <dbReference type="ARBA" id="ARBA00022448"/>
    </source>
</evidence>
<evidence type="ECO:0000256" key="9">
    <source>
        <dbReference type="ARBA" id="ARBA00023136"/>
    </source>
</evidence>
<keyword evidence="16" id="KW-1185">Reference proteome</keyword>
<feature type="compositionally biased region" description="Low complexity" evidence="11">
    <location>
        <begin position="385"/>
        <end position="401"/>
    </location>
</feature>